<dbReference type="OrthoDB" id="3259884at2759"/>
<feature type="region of interest" description="Disordered" evidence="1">
    <location>
        <begin position="177"/>
        <end position="209"/>
    </location>
</feature>
<comment type="caution">
    <text evidence="2">The sequence shown here is derived from an EMBL/GenBank/DDBJ whole genome shotgun (WGS) entry which is preliminary data.</text>
</comment>
<feature type="compositionally biased region" description="Acidic residues" evidence="1">
    <location>
        <begin position="191"/>
        <end position="205"/>
    </location>
</feature>
<feature type="compositionally biased region" description="Polar residues" evidence="1">
    <location>
        <begin position="287"/>
        <end position="300"/>
    </location>
</feature>
<keyword evidence="3" id="KW-1185">Reference proteome</keyword>
<protein>
    <recommendedName>
        <fullName evidence="4">SAM domain-containing protein</fullName>
    </recommendedName>
</protein>
<name>A0A8H5LUZ7_9AGAR</name>
<dbReference type="Proteomes" id="UP000518752">
    <property type="component" value="Unassembled WGS sequence"/>
</dbReference>
<gene>
    <name evidence="2" type="ORF">D9757_010132</name>
</gene>
<dbReference type="AlphaFoldDB" id="A0A8H5LUZ7"/>
<evidence type="ECO:0000256" key="1">
    <source>
        <dbReference type="SAM" id="MobiDB-lite"/>
    </source>
</evidence>
<evidence type="ECO:0008006" key="4">
    <source>
        <dbReference type="Google" id="ProtNLM"/>
    </source>
</evidence>
<reference evidence="2 3" key="1">
    <citation type="journal article" date="2020" name="ISME J.">
        <title>Uncovering the hidden diversity of litter-decomposition mechanisms in mushroom-forming fungi.</title>
        <authorList>
            <person name="Floudas D."/>
            <person name="Bentzer J."/>
            <person name="Ahren D."/>
            <person name="Johansson T."/>
            <person name="Persson P."/>
            <person name="Tunlid A."/>
        </authorList>
    </citation>
    <scope>NUCLEOTIDE SEQUENCE [LARGE SCALE GENOMIC DNA]</scope>
    <source>
        <strain evidence="2 3">CBS 406.79</strain>
    </source>
</reference>
<dbReference type="EMBL" id="JAACJN010000120">
    <property type="protein sequence ID" value="KAF5370552.1"/>
    <property type="molecule type" value="Genomic_DNA"/>
</dbReference>
<proteinExistence type="predicted"/>
<sequence>MDIIRIVHSVTAEFVILRKMKISKISHDLPLPLTTTAMSDSDNEELSETSHNASCTLQLVTYTVTSQGKGVKKKTVLKKDSQKTTKSMKFMFDSEAESNYLDFLGAILVKFGLDKTYKVSDSRRYKIRVQVPPQKAGQANDVDTSEEFDEVVQAILQRRPGSEKPITIAVDQQDIAKGAKTAKSTRNAAEGSEDEDEEDGEEDDQGLSAEEQRAVKFRQLIAKEWGDEDGNTITWINNSTGEAVRCSNVMVEAWVRAMLDGSTSYKEPPADDERFFPERQRTKRNDPATSCQNRSSSAPADTSDKDLVMLSHVTSLVSSITDLATSRGHSVLPLAPVTVLPASPPRNSPTKLPRFLKDLEKAGTVPHASRHLYALEDKSYGPDILHLVDQKMLEDLGIKSGDAIRLRSEATIWWNSAAAKRKAAKAPAGDGRSDGNDKRRRLIRLEKRYKDGEGRMSCQGYVELSTSDEPECSPDYDWFFYCEELQARIPVPAGYSVTVKGGDDDNSFFS</sequence>
<organism evidence="2 3">
    <name type="scientific">Collybiopsis confluens</name>
    <dbReference type="NCBI Taxonomy" id="2823264"/>
    <lineage>
        <taxon>Eukaryota</taxon>
        <taxon>Fungi</taxon>
        <taxon>Dikarya</taxon>
        <taxon>Basidiomycota</taxon>
        <taxon>Agaricomycotina</taxon>
        <taxon>Agaricomycetes</taxon>
        <taxon>Agaricomycetidae</taxon>
        <taxon>Agaricales</taxon>
        <taxon>Marasmiineae</taxon>
        <taxon>Omphalotaceae</taxon>
        <taxon>Collybiopsis</taxon>
    </lineage>
</organism>
<evidence type="ECO:0000313" key="2">
    <source>
        <dbReference type="EMBL" id="KAF5370552.1"/>
    </source>
</evidence>
<feature type="region of interest" description="Disordered" evidence="1">
    <location>
        <begin position="262"/>
        <end position="303"/>
    </location>
</feature>
<feature type="compositionally biased region" description="Basic and acidic residues" evidence="1">
    <location>
        <begin position="268"/>
        <end position="286"/>
    </location>
</feature>
<evidence type="ECO:0000313" key="3">
    <source>
        <dbReference type="Proteomes" id="UP000518752"/>
    </source>
</evidence>
<accession>A0A8H5LUZ7</accession>